<dbReference type="EMBL" id="BSRZ01000011">
    <property type="protein sequence ID" value="GLW65914.1"/>
    <property type="molecule type" value="Genomic_DNA"/>
</dbReference>
<dbReference type="Pfam" id="PF00662">
    <property type="entry name" value="Proton_antipo_N"/>
    <property type="match status" value="1"/>
</dbReference>
<feature type="region of interest" description="Disordered" evidence="6">
    <location>
        <begin position="32"/>
        <end position="53"/>
    </location>
</feature>
<evidence type="ECO:0000256" key="3">
    <source>
        <dbReference type="ARBA" id="ARBA00022989"/>
    </source>
</evidence>
<evidence type="ECO:0000259" key="9">
    <source>
        <dbReference type="Pfam" id="PF00662"/>
    </source>
</evidence>
<feature type="transmembrane region" description="Helical" evidence="7">
    <location>
        <begin position="545"/>
        <end position="563"/>
    </location>
</feature>
<feature type="transmembrane region" description="Helical" evidence="7">
    <location>
        <begin position="127"/>
        <end position="147"/>
    </location>
</feature>
<feature type="domain" description="NADH-Ubiquinone oxidoreductase (complex I) chain 5 N-terminal" evidence="9">
    <location>
        <begin position="111"/>
        <end position="159"/>
    </location>
</feature>
<dbReference type="GO" id="GO:0012505">
    <property type="term" value="C:endomembrane system"/>
    <property type="evidence" value="ECO:0007669"/>
    <property type="project" value="UniProtKB-SubCell"/>
</dbReference>
<dbReference type="AlphaFoldDB" id="A0A9W6UW87"/>
<feature type="transmembrane region" description="Helical" evidence="7">
    <location>
        <begin position="347"/>
        <end position="368"/>
    </location>
</feature>
<dbReference type="InterPro" id="IPR001750">
    <property type="entry name" value="ND/Mrp_TM"/>
</dbReference>
<dbReference type="Gene3D" id="1.20.5.2700">
    <property type="match status" value="1"/>
</dbReference>
<dbReference type="InterPro" id="IPR003945">
    <property type="entry name" value="NU5C-like"/>
</dbReference>
<feature type="transmembrane region" description="Helical" evidence="7">
    <location>
        <begin position="413"/>
        <end position="435"/>
    </location>
</feature>
<feature type="domain" description="NADH:quinone oxidoreductase/Mrp antiporter transmembrane" evidence="8">
    <location>
        <begin position="176"/>
        <end position="446"/>
    </location>
</feature>
<accession>A0A9W6UW87</accession>
<comment type="subcellular location">
    <subcellularLocation>
        <location evidence="1">Endomembrane system</location>
        <topology evidence="1">Multi-pass membrane protein</topology>
    </subcellularLocation>
    <subcellularLocation>
        <location evidence="5">Membrane</location>
        <topology evidence="5">Multi-pass membrane protein</topology>
    </subcellularLocation>
</comment>
<dbReference type="InterPro" id="IPR018393">
    <property type="entry name" value="NADHpl_OxRdtase_5_subgr"/>
</dbReference>
<feature type="transmembrane region" description="Helical" evidence="7">
    <location>
        <begin position="159"/>
        <end position="177"/>
    </location>
</feature>
<keyword evidence="2 5" id="KW-0812">Transmembrane</keyword>
<evidence type="ECO:0000256" key="7">
    <source>
        <dbReference type="SAM" id="Phobius"/>
    </source>
</evidence>
<comment type="caution">
    <text evidence="10">The sequence shown here is derived from an EMBL/GenBank/DDBJ whole genome shotgun (WGS) entry which is preliminary data.</text>
</comment>
<keyword evidence="3 7" id="KW-1133">Transmembrane helix</keyword>
<evidence type="ECO:0000256" key="5">
    <source>
        <dbReference type="RuleBase" id="RU000320"/>
    </source>
</evidence>
<dbReference type="GO" id="GO:0042773">
    <property type="term" value="P:ATP synthesis coupled electron transport"/>
    <property type="evidence" value="ECO:0007669"/>
    <property type="project" value="InterPro"/>
</dbReference>
<dbReference type="Proteomes" id="UP001165124">
    <property type="component" value="Unassembled WGS sequence"/>
</dbReference>
<dbReference type="InterPro" id="IPR001516">
    <property type="entry name" value="Proton_antipo_N"/>
</dbReference>
<dbReference type="GO" id="GO:0015990">
    <property type="term" value="P:electron transport coupled proton transport"/>
    <property type="evidence" value="ECO:0007669"/>
    <property type="project" value="TreeGrafter"/>
</dbReference>
<name>A0A9W6UW87_9ACTN</name>
<dbReference type="RefSeq" id="WP_067913232.1">
    <property type="nucleotide sequence ID" value="NZ_BSRZ01000011.1"/>
</dbReference>
<sequence length="663" mass="68392">MIASISVVILLPFAAAFAGMLLGPRLSDRLRPRRPAGEAAETQAAAVPGGGPRATGPAWWRAALAAERSPLRNGPALIACLPVAVAAVLAAVAAFAVWRAPGTRTGTLTLIETGSAPVEVGLRVDGLSAVVGLMVCCVALAVQVYSVAYMAKDPRYSSYAAFISLFTAAMLLVVYAADLLLLYVGWEVMGICSYFLIGHHWENRANSRAAVKAFLITRLGDVGFLFGVFALGLGARSFEIGEVLARAGTLPDATVTAAALLLLAGVAGKSAQFPLHTWLPDAMAGPTPISALIHAATMVAAGVYVVARVYGVFLEAPAALTLLGLLAVISMLGSALAALAQDDIKRVLAYSTISQLAVMAAGLAVGAWNGAVFHLLTHGAFKALLFLAAGCVIMTAGSNMLRHYGGLRTGMPLTFWSMTVGLAALVGVPPTSGWFSKDAVIEAALHTAGHGGDLAPAIPGAPTAHIPAGAAWLVYAGLLLTVAVTAAYAARLWLMTFFGEPRGRYEVREAPKAMSWTVAALAVPSAVLGFFGLGADELRPHLGSAVPALVLAAAGAGAAYYVWNRDPAVDPARALGPVRDLFARAFRVDDLYAAAVVRPVRALARRVVTVDGRGVDAAVVGAARGARELAEPLRLPQNGNPQTYLTGLIAGIVLLTAGAVILL</sequence>
<evidence type="ECO:0000256" key="1">
    <source>
        <dbReference type="ARBA" id="ARBA00004127"/>
    </source>
</evidence>
<keyword evidence="11" id="KW-1185">Reference proteome</keyword>
<reference evidence="10" key="1">
    <citation type="submission" date="2023-02" db="EMBL/GenBank/DDBJ databases">
        <title>Actinomadura rubrobrunea NBRC 14622.</title>
        <authorList>
            <person name="Ichikawa N."/>
            <person name="Sato H."/>
            <person name="Tonouchi N."/>
        </authorList>
    </citation>
    <scope>NUCLEOTIDE SEQUENCE</scope>
    <source>
        <strain evidence="10">NBRC 14622</strain>
    </source>
</reference>
<gene>
    <name evidence="10" type="ORF">Arub01_41580</name>
</gene>
<evidence type="ECO:0000313" key="10">
    <source>
        <dbReference type="EMBL" id="GLW65914.1"/>
    </source>
</evidence>
<evidence type="ECO:0000256" key="6">
    <source>
        <dbReference type="SAM" id="MobiDB-lite"/>
    </source>
</evidence>
<dbReference type="PRINTS" id="PR01435">
    <property type="entry name" value="NPOXDRDTASE5"/>
</dbReference>
<feature type="transmembrane region" description="Helical" evidence="7">
    <location>
        <begin position="183"/>
        <end position="201"/>
    </location>
</feature>
<feature type="transmembrane region" description="Helical" evidence="7">
    <location>
        <begin position="643"/>
        <end position="662"/>
    </location>
</feature>
<dbReference type="PANTHER" id="PTHR42829:SF2">
    <property type="entry name" value="NADH-UBIQUINONE OXIDOREDUCTASE CHAIN 5"/>
    <property type="match status" value="1"/>
</dbReference>
<dbReference type="GO" id="GO:0008137">
    <property type="term" value="F:NADH dehydrogenase (ubiquinone) activity"/>
    <property type="evidence" value="ECO:0007669"/>
    <property type="project" value="InterPro"/>
</dbReference>
<feature type="compositionally biased region" description="Low complexity" evidence="6">
    <location>
        <begin position="37"/>
        <end position="46"/>
    </location>
</feature>
<dbReference type="Pfam" id="PF00361">
    <property type="entry name" value="Proton_antipo_M"/>
    <property type="match status" value="1"/>
</dbReference>
<dbReference type="GO" id="GO:0016020">
    <property type="term" value="C:membrane"/>
    <property type="evidence" value="ECO:0007669"/>
    <property type="project" value="UniProtKB-SubCell"/>
</dbReference>
<evidence type="ECO:0000259" key="8">
    <source>
        <dbReference type="Pfam" id="PF00361"/>
    </source>
</evidence>
<keyword evidence="4 7" id="KW-0472">Membrane</keyword>
<evidence type="ECO:0000313" key="11">
    <source>
        <dbReference type="Proteomes" id="UP001165124"/>
    </source>
</evidence>
<feature type="transmembrane region" description="Helical" evidence="7">
    <location>
        <begin position="514"/>
        <end position="533"/>
    </location>
</feature>
<evidence type="ECO:0000256" key="2">
    <source>
        <dbReference type="ARBA" id="ARBA00022692"/>
    </source>
</evidence>
<feature type="transmembrane region" description="Helical" evidence="7">
    <location>
        <begin position="253"/>
        <end position="271"/>
    </location>
</feature>
<organism evidence="10 11">
    <name type="scientific">Actinomadura rubrobrunea</name>
    <dbReference type="NCBI Taxonomy" id="115335"/>
    <lineage>
        <taxon>Bacteria</taxon>
        <taxon>Bacillati</taxon>
        <taxon>Actinomycetota</taxon>
        <taxon>Actinomycetes</taxon>
        <taxon>Streptosporangiales</taxon>
        <taxon>Thermomonosporaceae</taxon>
        <taxon>Actinomadura</taxon>
    </lineage>
</organism>
<feature type="transmembrane region" description="Helical" evidence="7">
    <location>
        <begin position="6"/>
        <end position="24"/>
    </location>
</feature>
<feature type="transmembrane region" description="Helical" evidence="7">
    <location>
        <begin position="213"/>
        <end position="233"/>
    </location>
</feature>
<feature type="transmembrane region" description="Helical" evidence="7">
    <location>
        <begin position="380"/>
        <end position="401"/>
    </location>
</feature>
<dbReference type="PANTHER" id="PTHR42829">
    <property type="entry name" value="NADH-UBIQUINONE OXIDOREDUCTASE CHAIN 5"/>
    <property type="match status" value="1"/>
</dbReference>
<proteinExistence type="predicted"/>
<feature type="transmembrane region" description="Helical" evidence="7">
    <location>
        <begin position="319"/>
        <end position="340"/>
    </location>
</feature>
<feature type="transmembrane region" description="Helical" evidence="7">
    <location>
        <begin position="472"/>
        <end position="494"/>
    </location>
</feature>
<dbReference type="PRINTS" id="PR01434">
    <property type="entry name" value="NADHDHGNASE5"/>
</dbReference>
<feature type="transmembrane region" description="Helical" evidence="7">
    <location>
        <begin position="76"/>
        <end position="98"/>
    </location>
</feature>
<dbReference type="GO" id="GO:0003954">
    <property type="term" value="F:NADH dehydrogenase activity"/>
    <property type="evidence" value="ECO:0007669"/>
    <property type="project" value="TreeGrafter"/>
</dbReference>
<dbReference type="NCBIfam" id="TIGR01974">
    <property type="entry name" value="NDH_I_L"/>
    <property type="match status" value="1"/>
</dbReference>
<protein>
    <submittedName>
        <fullName evidence="10">NADH dehydrogenase</fullName>
    </submittedName>
</protein>
<evidence type="ECO:0000256" key="4">
    <source>
        <dbReference type="ARBA" id="ARBA00023136"/>
    </source>
</evidence>
<feature type="transmembrane region" description="Helical" evidence="7">
    <location>
        <begin position="292"/>
        <end position="313"/>
    </location>
</feature>